<dbReference type="InterPro" id="IPR042122">
    <property type="entry name" value="Ser_AcTrfase_N_sf"/>
</dbReference>
<dbReference type="EMBL" id="AASE01000001">
    <property type="protein sequence ID" value="EAT59918.1"/>
    <property type="molecule type" value="Genomic_DNA"/>
</dbReference>
<dbReference type="SUPFAM" id="SSF51161">
    <property type="entry name" value="Trimeric LpxA-like enzymes"/>
    <property type="match status" value="1"/>
</dbReference>
<dbReference type="Pfam" id="PF00132">
    <property type="entry name" value="Hexapep"/>
    <property type="match status" value="1"/>
</dbReference>
<evidence type="ECO:0000256" key="4">
    <source>
        <dbReference type="ARBA" id="ARBA00022679"/>
    </source>
</evidence>
<dbReference type="Gene3D" id="2.160.10.10">
    <property type="entry name" value="Hexapeptide repeat proteins"/>
    <property type="match status" value="1"/>
</dbReference>
<dbReference type="OrthoDB" id="9801456at2"/>
<gene>
    <name evidence="7" type="ORF">CferDRAFT_1925</name>
</gene>
<name>Q0YUX0_9CHLB</name>
<evidence type="ECO:0000256" key="2">
    <source>
        <dbReference type="ARBA" id="ARBA00013266"/>
    </source>
</evidence>
<dbReference type="Gene3D" id="1.10.3130.10">
    <property type="entry name" value="serine acetyltransferase, domain 1"/>
    <property type="match status" value="1"/>
</dbReference>
<evidence type="ECO:0000256" key="6">
    <source>
        <dbReference type="ARBA" id="ARBA00049486"/>
    </source>
</evidence>
<sequence length="303" mass="33148">METKSSSIIENTIQLLAVSGGGACDFLPDHERLHPSIEKLKAIVELLRSILFPGYFGEPIQRQNSLPHILGVRVEKLYLLLAEQIRSVQQFNHENNHTTASGENSEGVAEQFIGILPEIRRKLCTDVKAIFDGDPAAKNYGEIIFCYPSIRAMINYRAAHTLLSLGVPLIPRIISEMSHSETGIDIHPGAHIGEYFCIDHGTGVVIGETCIIGNHVRLYQGVTLGAKKFTLDNDGNPAKNVPRHPIIEDNVVIYSNANVLGRITIGKNSIIGGNVWQTKSLPPNSRVLQQKAVESSFTDGGGI</sequence>
<evidence type="ECO:0000313" key="7">
    <source>
        <dbReference type="EMBL" id="EAT59918.1"/>
    </source>
</evidence>
<dbReference type="AlphaFoldDB" id="Q0YUX0"/>
<keyword evidence="4 7" id="KW-0808">Transferase</keyword>
<evidence type="ECO:0000256" key="1">
    <source>
        <dbReference type="ARBA" id="ARBA00007274"/>
    </source>
</evidence>
<evidence type="ECO:0000256" key="3">
    <source>
        <dbReference type="ARBA" id="ARBA00022605"/>
    </source>
</evidence>
<accession>Q0YUX0</accession>
<comment type="catalytic activity">
    <reaction evidence="6">
        <text>L-serine + acetyl-CoA = O-acetyl-L-serine + CoA</text>
        <dbReference type="Rhea" id="RHEA:24560"/>
        <dbReference type="ChEBI" id="CHEBI:33384"/>
        <dbReference type="ChEBI" id="CHEBI:57287"/>
        <dbReference type="ChEBI" id="CHEBI:57288"/>
        <dbReference type="ChEBI" id="CHEBI:58340"/>
        <dbReference type="EC" id="2.3.1.30"/>
    </reaction>
</comment>
<evidence type="ECO:0000313" key="8">
    <source>
        <dbReference type="Proteomes" id="UP000004162"/>
    </source>
</evidence>
<dbReference type="InterPro" id="IPR053376">
    <property type="entry name" value="Serine_acetyltransferase"/>
</dbReference>
<dbReference type="FunFam" id="2.160.10.10:FF:000015">
    <property type="entry name" value="Serine acetyltransferase, plasmid"/>
    <property type="match status" value="1"/>
</dbReference>
<evidence type="ECO:0000256" key="5">
    <source>
        <dbReference type="ARBA" id="ARBA00023315"/>
    </source>
</evidence>
<comment type="similarity">
    <text evidence="1">Belongs to the transferase hexapeptide repeat family.</text>
</comment>
<comment type="caution">
    <text evidence="7">The sequence shown here is derived from an EMBL/GenBank/DDBJ whole genome shotgun (WGS) entry which is preliminary data.</text>
</comment>
<dbReference type="NCBIfam" id="NF041874">
    <property type="entry name" value="EPS_EpsC"/>
    <property type="match status" value="1"/>
</dbReference>
<dbReference type="InterPro" id="IPR045304">
    <property type="entry name" value="LbH_SAT"/>
</dbReference>
<dbReference type="CDD" id="cd03354">
    <property type="entry name" value="LbH_SAT"/>
    <property type="match status" value="1"/>
</dbReference>
<dbReference type="GO" id="GO:0009001">
    <property type="term" value="F:serine O-acetyltransferase activity"/>
    <property type="evidence" value="ECO:0007669"/>
    <property type="project" value="UniProtKB-EC"/>
</dbReference>
<dbReference type="PANTHER" id="PTHR42811">
    <property type="entry name" value="SERINE ACETYLTRANSFERASE"/>
    <property type="match status" value="1"/>
</dbReference>
<dbReference type="InterPro" id="IPR001451">
    <property type="entry name" value="Hexapep"/>
</dbReference>
<proteinExistence type="inferred from homology"/>
<dbReference type="RefSeq" id="WP_006365190.1">
    <property type="nucleotide sequence ID" value="NZ_AASE01000001.1"/>
</dbReference>
<organism evidence="7 8">
    <name type="scientific">Chlorobium ferrooxidans DSM 13031</name>
    <dbReference type="NCBI Taxonomy" id="377431"/>
    <lineage>
        <taxon>Bacteria</taxon>
        <taxon>Pseudomonadati</taxon>
        <taxon>Chlorobiota</taxon>
        <taxon>Chlorobiia</taxon>
        <taxon>Chlorobiales</taxon>
        <taxon>Chlorobiaceae</taxon>
        <taxon>Chlorobium/Pelodictyon group</taxon>
        <taxon>Chlorobium</taxon>
    </lineage>
</organism>
<reference evidence="7 8" key="2">
    <citation type="submission" date="2006-07" db="EMBL/GenBank/DDBJ databases">
        <title>Sequencing of the draft genome and assembly of Chlorobium ferroxidans DSM 13031.</title>
        <authorList>
            <consortium name="US DOE Joint Genome Institute (JGI-PGF)"/>
            <person name="Copeland A."/>
            <person name="Lucas S."/>
            <person name="Lapidus A."/>
            <person name="Barry K."/>
            <person name="Glavina del Rio T."/>
            <person name="Dalin E."/>
            <person name="Tice H."/>
            <person name="Bruce D."/>
            <person name="Pitluck S."/>
            <person name="Richardson P."/>
        </authorList>
    </citation>
    <scope>NUCLEOTIDE SEQUENCE [LARGE SCALE GENOMIC DNA]</scope>
    <source>
        <strain evidence="7 8">DSM 13031</strain>
    </source>
</reference>
<protein>
    <recommendedName>
        <fullName evidence="2">serine O-acetyltransferase</fullName>
        <ecNumber evidence="2">2.3.1.30</ecNumber>
    </recommendedName>
</protein>
<dbReference type="PROSITE" id="PS51257">
    <property type="entry name" value="PROKAR_LIPOPROTEIN"/>
    <property type="match status" value="1"/>
</dbReference>
<dbReference type="Proteomes" id="UP000004162">
    <property type="component" value="Unassembled WGS sequence"/>
</dbReference>
<dbReference type="InterPro" id="IPR011004">
    <property type="entry name" value="Trimer_LpxA-like_sf"/>
</dbReference>
<dbReference type="GO" id="GO:0008652">
    <property type="term" value="P:amino acid biosynthetic process"/>
    <property type="evidence" value="ECO:0007669"/>
    <property type="project" value="UniProtKB-KW"/>
</dbReference>
<keyword evidence="5 7" id="KW-0012">Acyltransferase</keyword>
<reference evidence="7 8" key="1">
    <citation type="submission" date="2006-07" db="EMBL/GenBank/DDBJ databases">
        <title>Annotation of the draft genome assembly of Chlorobium ferroxidans DSM 13031.</title>
        <authorList>
            <consortium name="US DOE Joint Genome Institute (JGI-ORNL)"/>
            <person name="Larimer F."/>
            <person name="Land M."/>
            <person name="Hauser L."/>
        </authorList>
    </citation>
    <scope>NUCLEOTIDE SEQUENCE [LARGE SCALE GENOMIC DNA]</scope>
    <source>
        <strain evidence="7 8">DSM 13031</strain>
    </source>
</reference>
<dbReference type="EC" id="2.3.1.30" evidence="2"/>
<keyword evidence="8" id="KW-1185">Reference proteome</keyword>
<keyword evidence="3" id="KW-0028">Amino-acid biosynthesis</keyword>